<dbReference type="Pfam" id="PF12534">
    <property type="entry name" value="Pannexin_like"/>
    <property type="match status" value="1"/>
</dbReference>
<evidence type="ECO:0000256" key="32">
    <source>
        <dbReference type="ARBA" id="ARBA00081151"/>
    </source>
</evidence>
<evidence type="ECO:0000256" key="23">
    <source>
        <dbReference type="ARBA" id="ARBA00023157"/>
    </source>
</evidence>
<keyword evidence="23" id="KW-1015">Disulfide bond</keyword>
<gene>
    <name evidence="37" type="ORF">H671_4g12114</name>
</gene>
<dbReference type="InterPro" id="IPR008271">
    <property type="entry name" value="Ser/Thr_kinase_AS"/>
</dbReference>
<dbReference type="PROSITE" id="PS00108">
    <property type="entry name" value="PROTEIN_KINASE_ST"/>
    <property type="match status" value="1"/>
</dbReference>
<evidence type="ECO:0000256" key="10">
    <source>
        <dbReference type="ARBA" id="ARBA00022692"/>
    </source>
</evidence>
<dbReference type="PANTHER" id="PTHR47238:SF2">
    <property type="entry name" value="DUAL SPECIFICITY MITOGEN-ACTIVATED PROTEIN KINASE KINASE HEMIPTEROUS"/>
    <property type="match status" value="1"/>
</dbReference>
<evidence type="ECO:0000256" key="35">
    <source>
        <dbReference type="SAM" id="Phobius"/>
    </source>
</evidence>
<keyword evidence="8" id="KW-0597">Phosphoprotein</keyword>
<comment type="catalytic activity">
    <reaction evidence="27">
        <text>L-seryl-[protein] + ATP = O-phospho-L-seryl-[protein] + ADP + H(+)</text>
        <dbReference type="Rhea" id="RHEA:17989"/>
        <dbReference type="Rhea" id="RHEA-COMP:9863"/>
        <dbReference type="Rhea" id="RHEA-COMP:11604"/>
        <dbReference type="ChEBI" id="CHEBI:15378"/>
        <dbReference type="ChEBI" id="CHEBI:29999"/>
        <dbReference type="ChEBI" id="CHEBI:30616"/>
        <dbReference type="ChEBI" id="CHEBI:83421"/>
        <dbReference type="ChEBI" id="CHEBI:456216"/>
        <dbReference type="EC" id="2.7.12.2"/>
    </reaction>
</comment>
<keyword evidence="19" id="KW-0346">Stress response</keyword>
<dbReference type="GO" id="GO:0005886">
    <property type="term" value="C:plasma membrane"/>
    <property type="evidence" value="ECO:0007669"/>
    <property type="project" value="UniProtKB-SubCell"/>
</dbReference>
<dbReference type="GO" id="GO:0006915">
    <property type="term" value="P:apoptotic process"/>
    <property type="evidence" value="ECO:0007669"/>
    <property type="project" value="UniProtKB-KW"/>
</dbReference>
<evidence type="ECO:0000256" key="11">
    <source>
        <dbReference type="ARBA" id="ARBA00022703"/>
    </source>
</evidence>
<comment type="similarity">
    <text evidence="25">Belongs to the protein kinase superfamily. STE Ser/Thr protein kinase family. MAP kinase kinase subfamily.</text>
</comment>
<evidence type="ECO:0000256" key="20">
    <source>
        <dbReference type="ARBA" id="ARBA00023054"/>
    </source>
</evidence>
<evidence type="ECO:0000256" key="24">
    <source>
        <dbReference type="ARBA" id="ARBA00023242"/>
    </source>
</evidence>
<evidence type="ECO:0000256" key="16">
    <source>
        <dbReference type="ARBA" id="ARBA00022842"/>
    </source>
</evidence>
<dbReference type="Pfam" id="PF00069">
    <property type="entry name" value="Pkinase"/>
    <property type="match status" value="1"/>
</dbReference>
<protein>
    <recommendedName>
        <fullName evidence="30">Dual specificity mitogen-activated protein kinase kinase 7</fullName>
        <ecNumber evidence="26">2.7.12.2</ecNumber>
    </recommendedName>
    <alternativeName>
        <fullName evidence="32">JNK-activating kinase 2</fullName>
    </alternativeName>
    <alternativeName>
        <fullName evidence="31">MAPK/ERK kinase 7</fullName>
    </alternativeName>
    <alternativeName>
        <fullName evidence="33">c-Jun N-terminal kinase kinase 2</fullName>
    </alternativeName>
</protein>
<dbReference type="InterPro" id="IPR021281">
    <property type="entry name" value="SNAPC2"/>
</dbReference>
<evidence type="ECO:0000256" key="27">
    <source>
        <dbReference type="ARBA" id="ARBA00049014"/>
    </source>
</evidence>
<evidence type="ECO:0000256" key="14">
    <source>
        <dbReference type="ARBA" id="ARBA00022777"/>
    </source>
</evidence>
<feature type="transmembrane region" description="Helical" evidence="35">
    <location>
        <begin position="27"/>
        <end position="47"/>
    </location>
</feature>
<dbReference type="PANTHER" id="PTHR47238">
    <property type="entry name" value="MITOGEN-ACTIVATED PROTEIN KINASE KINASE 5"/>
    <property type="match status" value="1"/>
</dbReference>
<dbReference type="Proteomes" id="UP000030759">
    <property type="component" value="Unassembled WGS sequence"/>
</dbReference>
<dbReference type="Gene3D" id="1.10.510.10">
    <property type="entry name" value="Transferase(Phosphotransferase) domain 1"/>
    <property type="match status" value="1"/>
</dbReference>
<evidence type="ECO:0000256" key="2">
    <source>
        <dbReference type="ARBA" id="ARBA00004123"/>
    </source>
</evidence>
<keyword evidence="22" id="KW-0829">Tyrosine-protein kinase</keyword>
<evidence type="ECO:0000256" key="22">
    <source>
        <dbReference type="ARBA" id="ARBA00023137"/>
    </source>
</evidence>
<keyword evidence="20" id="KW-0175">Coiled coil</keyword>
<evidence type="ECO:0000256" key="19">
    <source>
        <dbReference type="ARBA" id="ARBA00023016"/>
    </source>
</evidence>
<evidence type="ECO:0000256" key="30">
    <source>
        <dbReference type="ARBA" id="ARBA00073834"/>
    </source>
</evidence>
<dbReference type="GO" id="GO:0005524">
    <property type="term" value="F:ATP binding"/>
    <property type="evidence" value="ECO:0007669"/>
    <property type="project" value="UniProtKB-KW"/>
</dbReference>
<dbReference type="Gene3D" id="3.30.200.20">
    <property type="entry name" value="Phosphorylase Kinase, domain 1"/>
    <property type="match status" value="1"/>
</dbReference>
<evidence type="ECO:0000256" key="4">
    <source>
        <dbReference type="ARBA" id="ARBA00004496"/>
    </source>
</evidence>
<comment type="catalytic activity">
    <reaction evidence="28">
        <text>L-threonyl-[protein] + ATP = O-phospho-L-threonyl-[protein] + ADP + H(+)</text>
        <dbReference type="Rhea" id="RHEA:46608"/>
        <dbReference type="Rhea" id="RHEA-COMP:11060"/>
        <dbReference type="Rhea" id="RHEA-COMP:11605"/>
        <dbReference type="ChEBI" id="CHEBI:15378"/>
        <dbReference type="ChEBI" id="CHEBI:30013"/>
        <dbReference type="ChEBI" id="CHEBI:30616"/>
        <dbReference type="ChEBI" id="CHEBI:61977"/>
        <dbReference type="ChEBI" id="CHEBI:456216"/>
        <dbReference type="EC" id="2.7.12.2"/>
    </reaction>
</comment>
<dbReference type="GO" id="GO:0009301">
    <property type="term" value="P:snRNA transcription"/>
    <property type="evidence" value="ECO:0007669"/>
    <property type="project" value="InterPro"/>
</dbReference>
<reference evidence="38" key="1">
    <citation type="journal article" date="2013" name="Nat. Biotechnol.">
        <title>Chinese hamster genome sequenced from sorted chromosomes.</title>
        <authorList>
            <person name="Brinkrolf K."/>
            <person name="Rupp O."/>
            <person name="Laux H."/>
            <person name="Kollin F."/>
            <person name="Ernst W."/>
            <person name="Linke B."/>
            <person name="Kofler R."/>
            <person name="Romand S."/>
            <person name="Hesse F."/>
            <person name="Budach W.E."/>
            <person name="Galosy S."/>
            <person name="Muller D."/>
            <person name="Noll T."/>
            <person name="Wienberg J."/>
            <person name="Jostock T."/>
            <person name="Leonard M."/>
            <person name="Grillari J."/>
            <person name="Tauch A."/>
            <person name="Goesmann A."/>
            <person name="Helk B."/>
            <person name="Mott J.E."/>
            <person name="Puhler A."/>
            <person name="Borth N."/>
        </authorList>
    </citation>
    <scope>NUCLEOTIDE SEQUENCE [LARGE SCALE GENOMIC DNA]</scope>
    <source>
        <strain evidence="38">17A/GY</strain>
    </source>
</reference>
<keyword evidence="21 35" id="KW-0472">Membrane</keyword>
<name>A0A061I4V6_CRIGR</name>
<proteinExistence type="inferred from homology"/>
<dbReference type="EMBL" id="KE674855">
    <property type="protein sequence ID" value="ERE76087.1"/>
    <property type="molecule type" value="Genomic_DNA"/>
</dbReference>
<dbReference type="FunFam" id="1.10.510.10:FF:000214">
    <property type="entry name" value="Dual specificity mitogen-activated protein kinase kinase 7"/>
    <property type="match status" value="1"/>
</dbReference>
<feature type="region of interest" description="Disordered" evidence="34">
    <location>
        <begin position="1070"/>
        <end position="1106"/>
    </location>
</feature>
<keyword evidence="12" id="KW-0479">Metal-binding</keyword>
<keyword evidence="7" id="KW-0723">Serine/threonine-protein kinase</keyword>
<feature type="compositionally biased region" description="Low complexity" evidence="34">
    <location>
        <begin position="562"/>
        <end position="572"/>
    </location>
</feature>
<evidence type="ECO:0000256" key="17">
    <source>
        <dbReference type="ARBA" id="ARBA00022989"/>
    </source>
</evidence>
<keyword evidence="17 35" id="KW-1133">Transmembrane helix</keyword>
<dbReference type="GO" id="GO:0016251">
    <property type="term" value="F:RNA polymerase II general transcription initiation factor activity"/>
    <property type="evidence" value="ECO:0007669"/>
    <property type="project" value="InterPro"/>
</dbReference>
<dbReference type="SMART" id="SM00220">
    <property type="entry name" value="S_TKc"/>
    <property type="match status" value="1"/>
</dbReference>
<feature type="compositionally biased region" description="Basic and acidic residues" evidence="34">
    <location>
        <begin position="1210"/>
        <end position="1222"/>
    </location>
</feature>
<evidence type="ECO:0000256" key="28">
    <source>
        <dbReference type="ARBA" id="ARBA00049299"/>
    </source>
</evidence>
<feature type="domain" description="Protein kinase" evidence="36">
    <location>
        <begin position="629"/>
        <end position="889"/>
    </location>
</feature>
<dbReference type="InterPro" id="IPR021040">
    <property type="entry name" value="LRRC8_Pannexin-like"/>
</dbReference>
<keyword evidence="13" id="KW-0547">Nucleotide-binding</keyword>
<dbReference type="FunFam" id="3.30.200.20:FF:000040">
    <property type="entry name" value="Dual specificity mitogen-activated protein kinase kinase"/>
    <property type="match status" value="1"/>
</dbReference>
<evidence type="ECO:0000256" key="29">
    <source>
        <dbReference type="ARBA" id="ARBA00051693"/>
    </source>
</evidence>
<feature type="compositionally biased region" description="Polar residues" evidence="34">
    <location>
        <begin position="1226"/>
        <end position="1237"/>
    </location>
</feature>
<comment type="cofactor">
    <cofactor evidence="1">
        <name>Mg(2+)</name>
        <dbReference type="ChEBI" id="CHEBI:18420"/>
    </cofactor>
</comment>
<evidence type="ECO:0000256" key="13">
    <source>
        <dbReference type="ARBA" id="ARBA00022741"/>
    </source>
</evidence>
<evidence type="ECO:0000256" key="1">
    <source>
        <dbReference type="ARBA" id="ARBA00001946"/>
    </source>
</evidence>
<keyword evidence="18" id="KW-0007">Acetylation</keyword>
<dbReference type="InterPro" id="IPR011009">
    <property type="entry name" value="Kinase-like_dom_sf"/>
</dbReference>
<dbReference type="EC" id="2.7.12.2" evidence="26"/>
<dbReference type="AlphaFoldDB" id="A0A061I4V6"/>
<evidence type="ECO:0000256" key="18">
    <source>
        <dbReference type="ARBA" id="ARBA00022990"/>
    </source>
</evidence>
<dbReference type="GO" id="GO:0043523">
    <property type="term" value="P:regulation of neuron apoptotic process"/>
    <property type="evidence" value="ECO:0007669"/>
    <property type="project" value="UniProtKB-ARBA"/>
</dbReference>
<keyword evidence="11" id="KW-0053">Apoptosis</keyword>
<dbReference type="InterPro" id="IPR000719">
    <property type="entry name" value="Prot_kinase_dom"/>
</dbReference>
<dbReference type="Gene3D" id="3.80.10.10">
    <property type="entry name" value="Ribonuclease Inhibitor"/>
    <property type="match status" value="1"/>
</dbReference>
<evidence type="ECO:0000313" key="37">
    <source>
        <dbReference type="EMBL" id="ERE76087.1"/>
    </source>
</evidence>
<evidence type="ECO:0000256" key="34">
    <source>
        <dbReference type="SAM" id="MobiDB-lite"/>
    </source>
</evidence>
<keyword evidence="14" id="KW-0418">Kinase</keyword>
<evidence type="ECO:0000256" key="15">
    <source>
        <dbReference type="ARBA" id="ARBA00022840"/>
    </source>
</evidence>
<evidence type="ECO:0000256" key="5">
    <source>
        <dbReference type="ARBA" id="ARBA00022475"/>
    </source>
</evidence>
<evidence type="ECO:0000256" key="9">
    <source>
        <dbReference type="ARBA" id="ARBA00022679"/>
    </source>
</evidence>
<evidence type="ECO:0000256" key="12">
    <source>
        <dbReference type="ARBA" id="ARBA00022723"/>
    </source>
</evidence>
<accession>A0A061I4V6</accession>
<evidence type="ECO:0000256" key="7">
    <source>
        <dbReference type="ARBA" id="ARBA00022527"/>
    </source>
</evidence>
<evidence type="ECO:0000256" key="8">
    <source>
        <dbReference type="ARBA" id="ARBA00022553"/>
    </source>
</evidence>
<keyword evidence="16" id="KW-0460">Magnesium</keyword>
<dbReference type="GO" id="GO:0005634">
    <property type="term" value="C:nucleus"/>
    <property type="evidence" value="ECO:0007669"/>
    <property type="project" value="UniProtKB-SubCell"/>
</dbReference>
<keyword evidence="15" id="KW-0067">ATP-binding</keyword>
<keyword evidence="9" id="KW-0808">Transferase</keyword>
<evidence type="ECO:0000256" key="33">
    <source>
        <dbReference type="ARBA" id="ARBA00083185"/>
    </source>
</evidence>
<dbReference type="PROSITE" id="PS50011">
    <property type="entry name" value="PROTEIN_KINASE_DOM"/>
    <property type="match status" value="1"/>
</dbReference>
<evidence type="ECO:0000313" key="38">
    <source>
        <dbReference type="Proteomes" id="UP000030759"/>
    </source>
</evidence>
<keyword evidence="5" id="KW-1003">Cell membrane</keyword>
<dbReference type="GO" id="GO:0004674">
    <property type="term" value="F:protein serine/threonine kinase activity"/>
    <property type="evidence" value="ECO:0007669"/>
    <property type="project" value="UniProtKB-KW"/>
</dbReference>
<keyword evidence="10 35" id="KW-0812">Transmembrane</keyword>
<dbReference type="GO" id="GO:0004713">
    <property type="term" value="F:protein tyrosine kinase activity"/>
    <property type="evidence" value="ECO:0007669"/>
    <property type="project" value="UniProtKB-KW"/>
</dbReference>
<feature type="region of interest" description="Disordered" evidence="34">
    <location>
        <begin position="1199"/>
        <end position="1240"/>
    </location>
</feature>
<dbReference type="Pfam" id="PF11035">
    <property type="entry name" value="SNAPC2"/>
    <property type="match status" value="1"/>
</dbReference>
<keyword evidence="6" id="KW-0963">Cytoplasm</keyword>
<feature type="region of interest" description="Disordered" evidence="34">
    <location>
        <begin position="556"/>
        <end position="587"/>
    </location>
</feature>
<sequence>MIPVAEFKQFTEQQPAFKVLKPWWDVLAEYLTVAMLMIGVFGCTLQVTQDKIICLPSHEPRENLSEAPCQQLLPQGVSEQMGGLRELSGLKNNLDLQQYSFINQLCYETALHWYAKYFPYLVVIHTLIFMVCTSFWFKFPGTSSKIEHFISILGKCFDSPWTTRALSEVSGENHKGPAAGRAVVTTVSATGAGSGKAGEGEKEKVLVEPEKVVTEPPVVTLLDKKEGEQAKALFEKVKKFRVHVEEGDILYSMYIRQTVLKVCKFFAILVYNLVYVEKISFLVACRVETSEVTGYASFCCNHTKAHLFSKLAFCYISFVCVYGITCLYTLYWLFHRPLKEYSFRSVREETGMNDIPDVKNDFAFMLHLIDQYDSLYSKRFAVFLSEVSESRLKQLNLNHEWTPEKLRQKLQRNARGRLELALCMLPGLPDTVFELSEVEALRLEAICDISFPPGLSQLVNLQEISLLHSPARLPFSSQIFLRDRLKVICVKFEELREVPLWVFGLRGLEELHLEGLFPPEMARAATLESLRELKQLKMLTPFMPLVFNPPALQLPLANDGGSRSPSSESSPQHPTPPTRPRNMLGLPSTLFTPRSMESIEIDQKLQEIMKQTGYLTIGGQRYQAEINDLENLGEMGSGTCGQVWKMRFRKTGHIIAVKQMRRSGNKEENKRILMDLDVVLKSHDCPYIVQCFGTFITNTDVFIAMELMGTCAEKLKKRMQGPIPERILGKMTVAIVKALYYLKEKHGVIHRDVKPSNILLDERGQIKLCDFGISGRLVDSKAKTRSAGCAAYMAPERIDPPDPTKPDYDIRADVWSLGISLVELATGQFPYKNCKTDFEVLTKVLQEEPPLLPGHMGFSGDFQSFVKDCLTKDHRKRPKYNKLLEHSFIKHYETLEVDVASWFKDVMAKTESPRTSGVLSQHHLPFFSFRLRPVFNASVQFLHCQISRCRLRSHRHRAVHQTPTSPSPPAPSQICRFIQQLKGRVVREAIRKVHPGGTEGLRRQEAKLPAPIEVWMDLAEKLTGPLEGPLTAAFSQVLTIAAAEPISLLHSKPGKPTKACGKPLLFLSTQGGQRDPGLEAGPALTTADSTPKASVPVPKPSDPNPVTLGLASEVTVSDTPTKSLAGPSTEKDLAVDFEKIYKYLSFSSRNGHGPELSAAESAVVLDLLMSLPEELSHLPCTALVEHMTKTYAQLMAPQTSLPAGKSPRPGSEDRGTGSKGPEEPDQTSPQASESTEQMPAWQTVGICPLNPFLVPLELLGQVPTPAR</sequence>
<evidence type="ECO:0000259" key="36">
    <source>
        <dbReference type="PROSITE" id="PS50011"/>
    </source>
</evidence>
<dbReference type="GO" id="GO:0006950">
    <property type="term" value="P:response to stress"/>
    <property type="evidence" value="ECO:0007669"/>
    <property type="project" value="UniProtKB-ARBA"/>
</dbReference>
<feature type="transmembrane region" description="Helical" evidence="35">
    <location>
        <begin position="117"/>
        <end position="137"/>
    </location>
</feature>
<dbReference type="InterPro" id="IPR052468">
    <property type="entry name" value="Dual_spec_MAPK_kinase"/>
</dbReference>
<dbReference type="InterPro" id="IPR032675">
    <property type="entry name" value="LRR_dom_sf"/>
</dbReference>
<organism evidence="37 38">
    <name type="scientific">Cricetulus griseus</name>
    <name type="common">Chinese hamster</name>
    <name type="synonym">Cricetulus barabensis griseus</name>
    <dbReference type="NCBI Taxonomy" id="10029"/>
    <lineage>
        <taxon>Eukaryota</taxon>
        <taxon>Metazoa</taxon>
        <taxon>Chordata</taxon>
        <taxon>Craniata</taxon>
        <taxon>Vertebrata</taxon>
        <taxon>Euteleostomi</taxon>
        <taxon>Mammalia</taxon>
        <taxon>Eutheria</taxon>
        <taxon>Euarchontoglires</taxon>
        <taxon>Glires</taxon>
        <taxon>Rodentia</taxon>
        <taxon>Myomorpha</taxon>
        <taxon>Muroidea</taxon>
        <taxon>Cricetidae</taxon>
        <taxon>Cricetinae</taxon>
        <taxon>Cricetulus</taxon>
    </lineage>
</organism>
<comment type="catalytic activity">
    <reaction evidence="29">
        <text>L-tyrosyl-[protein] + ATP = O-phospho-L-tyrosyl-[protein] + ADP + H(+)</text>
        <dbReference type="Rhea" id="RHEA:10596"/>
        <dbReference type="Rhea" id="RHEA-COMP:10136"/>
        <dbReference type="Rhea" id="RHEA-COMP:20101"/>
        <dbReference type="ChEBI" id="CHEBI:15378"/>
        <dbReference type="ChEBI" id="CHEBI:30616"/>
        <dbReference type="ChEBI" id="CHEBI:46858"/>
        <dbReference type="ChEBI" id="CHEBI:61978"/>
        <dbReference type="ChEBI" id="CHEBI:456216"/>
        <dbReference type="EC" id="2.7.12.2"/>
    </reaction>
</comment>
<dbReference type="SUPFAM" id="SSF56112">
    <property type="entry name" value="Protein kinase-like (PK-like)"/>
    <property type="match status" value="1"/>
</dbReference>
<comment type="subcellular location">
    <subcellularLocation>
        <location evidence="3">Cell membrane</location>
    </subcellularLocation>
    <subcellularLocation>
        <location evidence="4">Cytoplasm</location>
    </subcellularLocation>
    <subcellularLocation>
        <location evidence="2">Nucleus</location>
    </subcellularLocation>
</comment>
<evidence type="ECO:0000256" key="3">
    <source>
        <dbReference type="ARBA" id="ARBA00004236"/>
    </source>
</evidence>
<evidence type="ECO:0000256" key="6">
    <source>
        <dbReference type="ARBA" id="ARBA00022490"/>
    </source>
</evidence>
<dbReference type="GO" id="GO:0005737">
    <property type="term" value="C:cytoplasm"/>
    <property type="evidence" value="ECO:0007669"/>
    <property type="project" value="UniProtKB-SubCell"/>
</dbReference>
<keyword evidence="24" id="KW-0539">Nucleus</keyword>
<dbReference type="GO" id="GO:0000287">
    <property type="term" value="F:magnesium ion binding"/>
    <property type="evidence" value="ECO:0007669"/>
    <property type="project" value="UniProtKB-ARBA"/>
</dbReference>
<dbReference type="GO" id="GO:0019899">
    <property type="term" value="F:enzyme binding"/>
    <property type="evidence" value="ECO:0007669"/>
    <property type="project" value="UniProtKB-ARBA"/>
</dbReference>
<evidence type="ECO:0000256" key="25">
    <source>
        <dbReference type="ARBA" id="ARBA00038035"/>
    </source>
</evidence>
<evidence type="ECO:0000256" key="26">
    <source>
        <dbReference type="ARBA" id="ARBA00038999"/>
    </source>
</evidence>
<dbReference type="CDD" id="cd06618">
    <property type="entry name" value="PKc_MKK7"/>
    <property type="match status" value="1"/>
</dbReference>
<evidence type="ECO:0000256" key="31">
    <source>
        <dbReference type="ARBA" id="ARBA00077430"/>
    </source>
</evidence>
<evidence type="ECO:0000256" key="21">
    <source>
        <dbReference type="ARBA" id="ARBA00023136"/>
    </source>
</evidence>
<dbReference type="GO" id="GO:0046330">
    <property type="term" value="P:positive regulation of JNK cascade"/>
    <property type="evidence" value="ECO:0007669"/>
    <property type="project" value="UniProtKB-ARBA"/>
</dbReference>
<feature type="transmembrane region" description="Helical" evidence="35">
    <location>
        <begin position="312"/>
        <end position="334"/>
    </location>
</feature>
<dbReference type="GO" id="GO:0008545">
    <property type="term" value="F:JUN kinase kinase activity"/>
    <property type="evidence" value="ECO:0007669"/>
    <property type="project" value="UniProtKB-ARBA"/>
</dbReference>